<evidence type="ECO:0000313" key="2">
    <source>
        <dbReference type="EMBL" id="SDE98481.1"/>
    </source>
</evidence>
<gene>
    <name evidence="2" type="ORF">SAMN05216464_111180</name>
</gene>
<protein>
    <recommendedName>
        <fullName evidence="4">DUF3175 domain-containing protein</fullName>
    </recommendedName>
</protein>
<sequence length="99" mass="11218">MTTKTKKTVNKWSADVTEHSDAMDLEKDIFKSGDPDKIAASVKHSAETSKRRKSSPYQSAMSMLTFYENRAGKNLNADEKDTLEEAKDKLRELFGKDDK</sequence>
<evidence type="ECO:0008006" key="4">
    <source>
        <dbReference type="Google" id="ProtNLM"/>
    </source>
</evidence>
<dbReference type="InterPro" id="IPR021513">
    <property type="entry name" value="Phage_RSL1_Orf186"/>
</dbReference>
<dbReference type="AlphaFoldDB" id="A0A1G7HDN6"/>
<dbReference type="Pfam" id="PF11373">
    <property type="entry name" value="DUF3175"/>
    <property type="match status" value="1"/>
</dbReference>
<organism evidence="2 3">
    <name type="scientific">Mucilaginibacter pineti</name>
    <dbReference type="NCBI Taxonomy" id="1391627"/>
    <lineage>
        <taxon>Bacteria</taxon>
        <taxon>Pseudomonadati</taxon>
        <taxon>Bacteroidota</taxon>
        <taxon>Sphingobacteriia</taxon>
        <taxon>Sphingobacteriales</taxon>
        <taxon>Sphingobacteriaceae</taxon>
        <taxon>Mucilaginibacter</taxon>
    </lineage>
</organism>
<reference evidence="2 3" key="1">
    <citation type="submission" date="2016-10" db="EMBL/GenBank/DDBJ databases">
        <authorList>
            <person name="de Groot N.N."/>
        </authorList>
    </citation>
    <scope>NUCLEOTIDE SEQUENCE [LARGE SCALE GENOMIC DNA]</scope>
    <source>
        <strain evidence="2 3">47C3B</strain>
    </source>
</reference>
<evidence type="ECO:0000313" key="3">
    <source>
        <dbReference type="Proteomes" id="UP000199072"/>
    </source>
</evidence>
<name>A0A1G7HDN6_9SPHI</name>
<feature type="region of interest" description="Disordered" evidence="1">
    <location>
        <begin position="40"/>
        <end position="59"/>
    </location>
</feature>
<dbReference type="RefSeq" id="WP_091152578.1">
    <property type="nucleotide sequence ID" value="NZ_FNAI01000011.1"/>
</dbReference>
<evidence type="ECO:0000256" key="1">
    <source>
        <dbReference type="SAM" id="MobiDB-lite"/>
    </source>
</evidence>
<dbReference type="OrthoDB" id="9807263at2"/>
<dbReference type="STRING" id="1391627.SAMN05216464_111180"/>
<dbReference type="Proteomes" id="UP000199072">
    <property type="component" value="Unassembled WGS sequence"/>
</dbReference>
<proteinExistence type="predicted"/>
<accession>A0A1G7HDN6</accession>
<keyword evidence="3" id="KW-1185">Reference proteome</keyword>
<dbReference type="EMBL" id="FNAI01000011">
    <property type="protein sequence ID" value="SDE98481.1"/>
    <property type="molecule type" value="Genomic_DNA"/>
</dbReference>